<dbReference type="EMBL" id="GGEC01027053">
    <property type="protein sequence ID" value="MBX07537.1"/>
    <property type="molecule type" value="Transcribed_RNA"/>
</dbReference>
<proteinExistence type="predicted"/>
<name>A0A2P2KPD1_RHIMU</name>
<evidence type="ECO:0000313" key="1">
    <source>
        <dbReference type="EMBL" id="MBX07537.1"/>
    </source>
</evidence>
<dbReference type="AlphaFoldDB" id="A0A2P2KPD1"/>
<reference evidence="1" key="1">
    <citation type="submission" date="2018-02" db="EMBL/GenBank/DDBJ databases">
        <title>Rhizophora mucronata_Transcriptome.</title>
        <authorList>
            <person name="Meera S.P."/>
            <person name="Sreeshan A."/>
            <person name="Augustine A."/>
        </authorList>
    </citation>
    <scope>NUCLEOTIDE SEQUENCE</scope>
    <source>
        <tissue evidence="1">Leaf</tissue>
    </source>
</reference>
<sequence>MALENKILVFKPAAHHESEKKMNNLQACSSIKIVHATANDP</sequence>
<accession>A0A2P2KPD1</accession>
<organism evidence="1">
    <name type="scientific">Rhizophora mucronata</name>
    <name type="common">Asiatic mangrove</name>
    <dbReference type="NCBI Taxonomy" id="61149"/>
    <lineage>
        <taxon>Eukaryota</taxon>
        <taxon>Viridiplantae</taxon>
        <taxon>Streptophyta</taxon>
        <taxon>Embryophyta</taxon>
        <taxon>Tracheophyta</taxon>
        <taxon>Spermatophyta</taxon>
        <taxon>Magnoliopsida</taxon>
        <taxon>eudicotyledons</taxon>
        <taxon>Gunneridae</taxon>
        <taxon>Pentapetalae</taxon>
        <taxon>rosids</taxon>
        <taxon>fabids</taxon>
        <taxon>Malpighiales</taxon>
        <taxon>Rhizophoraceae</taxon>
        <taxon>Rhizophora</taxon>
    </lineage>
</organism>
<protein>
    <submittedName>
        <fullName evidence="1">Uncharacterized protein</fullName>
    </submittedName>
</protein>